<evidence type="ECO:0008006" key="7">
    <source>
        <dbReference type="Google" id="ProtNLM"/>
    </source>
</evidence>
<dbReference type="OrthoDB" id="9778515at2"/>
<gene>
    <name evidence="5" type="ORF">IV36_GL000574</name>
</gene>
<dbReference type="Pfam" id="PF03575">
    <property type="entry name" value="Peptidase_S51"/>
    <property type="match status" value="1"/>
</dbReference>
<organism evidence="5 6">
    <name type="scientific">Liquorilactobacillus mali</name>
    <dbReference type="NCBI Taxonomy" id="1618"/>
    <lineage>
        <taxon>Bacteria</taxon>
        <taxon>Bacillati</taxon>
        <taxon>Bacillota</taxon>
        <taxon>Bacilli</taxon>
        <taxon>Lactobacillales</taxon>
        <taxon>Lactobacillaceae</taxon>
        <taxon>Liquorilactobacillus</taxon>
    </lineage>
</organism>
<keyword evidence="3" id="KW-0378">Hydrolase</keyword>
<evidence type="ECO:0000313" key="6">
    <source>
        <dbReference type="Proteomes" id="UP000051727"/>
    </source>
</evidence>
<name>A0A0R2FRL7_9LACO</name>
<dbReference type="InterPro" id="IPR029062">
    <property type="entry name" value="Class_I_gatase-like"/>
</dbReference>
<dbReference type="InterPro" id="IPR005320">
    <property type="entry name" value="Peptidase_S51"/>
</dbReference>
<keyword evidence="2" id="KW-0645">Protease</keyword>
<evidence type="ECO:0000313" key="5">
    <source>
        <dbReference type="EMBL" id="KRN28039.1"/>
    </source>
</evidence>
<comment type="caution">
    <text evidence="5">The sequence shown here is derived from an EMBL/GenBank/DDBJ whole genome shotgun (WGS) entry which is preliminary data.</text>
</comment>
<evidence type="ECO:0000256" key="2">
    <source>
        <dbReference type="ARBA" id="ARBA00022670"/>
    </source>
</evidence>
<dbReference type="PATRIC" id="fig|1618.3.peg.575"/>
<dbReference type="GO" id="GO:0006508">
    <property type="term" value="P:proteolysis"/>
    <property type="evidence" value="ECO:0007669"/>
    <property type="project" value="UniProtKB-KW"/>
</dbReference>
<dbReference type="Gene3D" id="3.40.50.880">
    <property type="match status" value="1"/>
</dbReference>
<dbReference type="GO" id="GO:0008236">
    <property type="term" value="F:serine-type peptidase activity"/>
    <property type="evidence" value="ECO:0007669"/>
    <property type="project" value="UniProtKB-KW"/>
</dbReference>
<proteinExistence type="inferred from homology"/>
<dbReference type="AlphaFoldDB" id="A0A0R2FRL7"/>
<dbReference type="STRING" id="1618.IV36_GL000574"/>
<evidence type="ECO:0000256" key="1">
    <source>
        <dbReference type="ARBA" id="ARBA00006534"/>
    </source>
</evidence>
<dbReference type="PANTHER" id="PTHR20842:SF0">
    <property type="entry name" value="ALPHA-ASPARTYL DIPEPTIDASE"/>
    <property type="match status" value="1"/>
</dbReference>
<dbReference type="SUPFAM" id="SSF52317">
    <property type="entry name" value="Class I glutamine amidotransferase-like"/>
    <property type="match status" value="1"/>
</dbReference>
<comment type="similarity">
    <text evidence="1">Belongs to the peptidase S51 family.</text>
</comment>
<evidence type="ECO:0000256" key="3">
    <source>
        <dbReference type="ARBA" id="ARBA00022801"/>
    </source>
</evidence>
<dbReference type="Proteomes" id="UP000051727">
    <property type="component" value="Unassembled WGS sequence"/>
</dbReference>
<dbReference type="RefSeq" id="WP_056991582.1">
    <property type="nucleotide sequence ID" value="NZ_JATAAJ010000010.1"/>
</dbReference>
<dbReference type="PANTHER" id="PTHR20842">
    <property type="entry name" value="PROTEASE S51 ALPHA-ASPARTYL DIPEPTIDASE"/>
    <property type="match status" value="1"/>
</dbReference>
<protein>
    <recommendedName>
        <fullName evidence="7">Peptidase E</fullName>
    </recommendedName>
</protein>
<evidence type="ECO:0000256" key="4">
    <source>
        <dbReference type="ARBA" id="ARBA00022825"/>
    </source>
</evidence>
<dbReference type="EMBL" id="JQAR01000016">
    <property type="protein sequence ID" value="KRN28039.1"/>
    <property type="molecule type" value="Genomic_DNA"/>
</dbReference>
<reference evidence="5 6" key="1">
    <citation type="journal article" date="2015" name="Genome Announc.">
        <title>Expanding the biotechnology potential of lactobacilli through comparative genomics of 213 strains and associated genera.</title>
        <authorList>
            <person name="Sun Z."/>
            <person name="Harris H.M."/>
            <person name="McCann A."/>
            <person name="Guo C."/>
            <person name="Argimon S."/>
            <person name="Zhang W."/>
            <person name="Yang X."/>
            <person name="Jeffery I.B."/>
            <person name="Cooney J.C."/>
            <person name="Kagawa T.F."/>
            <person name="Liu W."/>
            <person name="Song Y."/>
            <person name="Salvetti E."/>
            <person name="Wrobel A."/>
            <person name="Rasinkangas P."/>
            <person name="Parkhill J."/>
            <person name="Rea M.C."/>
            <person name="O'Sullivan O."/>
            <person name="Ritari J."/>
            <person name="Douillard F.P."/>
            <person name="Paul Ross R."/>
            <person name="Yang R."/>
            <person name="Briner A.E."/>
            <person name="Felis G.E."/>
            <person name="de Vos W.M."/>
            <person name="Barrangou R."/>
            <person name="Klaenhammer T.R."/>
            <person name="Caufield P.W."/>
            <person name="Cui Y."/>
            <person name="Zhang H."/>
            <person name="O'Toole P.W."/>
        </authorList>
    </citation>
    <scope>NUCLEOTIDE SEQUENCE [LARGE SCALE GENOMIC DNA]</scope>
    <source>
        <strain evidence="5 6">ATCC 27304</strain>
    </source>
</reference>
<sequence>MKNILLSSRAFINKEITQSFLNMLGDIDFASDQVIIIVNSVKEGKKHPKMIELQQTVRTLGFENVVLFDVLSDNSDILKTAKAIILNGGYEFLLLDSLRKTGVIRILQELALRGTPLYGISAGAIVLGPDLDLYDELYPEDNFNDDVDMSSISVTDIRIYPHYDVHSKLDHRLKNAIDEFEKETQKSITRLTNEQGILIEDNKNILISPTE</sequence>
<accession>A0A0R2FRL7</accession>
<keyword evidence="4" id="KW-0720">Serine protease</keyword>